<dbReference type="InterPro" id="IPR013780">
    <property type="entry name" value="Glyco_hydro_b"/>
</dbReference>
<proteinExistence type="predicted"/>
<evidence type="ECO:0000256" key="1">
    <source>
        <dbReference type="ARBA" id="ARBA00022603"/>
    </source>
</evidence>
<gene>
    <name evidence="5" type="primary">rlmI</name>
    <name evidence="5" type="ORF">Pla108_16810</name>
</gene>
<name>A0A5C6AN90_9BACT</name>
<protein>
    <submittedName>
        <fullName evidence="5">Ribosomal RNA large subunit methyltransferase I</fullName>
        <ecNumber evidence="5">2.1.1.191</ecNumber>
    </submittedName>
</protein>
<dbReference type="GO" id="GO:0008168">
    <property type="term" value="F:methyltransferase activity"/>
    <property type="evidence" value="ECO:0007669"/>
    <property type="project" value="UniProtKB-KW"/>
</dbReference>
<dbReference type="RefSeq" id="WP_146444372.1">
    <property type="nucleotide sequence ID" value="NZ_SJPR01000001.1"/>
</dbReference>
<dbReference type="PANTHER" id="PTHR43042:SF2">
    <property type="entry name" value="SAM-DEPENDENT METHYLTRANSFERASE"/>
    <property type="match status" value="1"/>
</dbReference>
<reference evidence="5 6" key="1">
    <citation type="submission" date="2019-02" db="EMBL/GenBank/DDBJ databases">
        <title>Deep-cultivation of Planctomycetes and their phenomic and genomic characterization uncovers novel biology.</title>
        <authorList>
            <person name="Wiegand S."/>
            <person name="Jogler M."/>
            <person name="Boedeker C."/>
            <person name="Pinto D."/>
            <person name="Vollmers J."/>
            <person name="Rivas-Marin E."/>
            <person name="Kohn T."/>
            <person name="Peeters S.H."/>
            <person name="Heuer A."/>
            <person name="Rast P."/>
            <person name="Oberbeckmann S."/>
            <person name="Bunk B."/>
            <person name="Jeske O."/>
            <person name="Meyerdierks A."/>
            <person name="Storesund J.E."/>
            <person name="Kallscheuer N."/>
            <person name="Luecker S."/>
            <person name="Lage O.M."/>
            <person name="Pohl T."/>
            <person name="Merkel B.J."/>
            <person name="Hornburger P."/>
            <person name="Mueller R.-W."/>
            <person name="Bruemmer F."/>
            <person name="Labrenz M."/>
            <person name="Spormann A.M."/>
            <person name="Op Den Camp H."/>
            <person name="Overmann J."/>
            <person name="Amann R."/>
            <person name="Jetten M.S.M."/>
            <person name="Mascher T."/>
            <person name="Medema M.H."/>
            <person name="Devos D.P."/>
            <person name="Kaster A.-K."/>
            <person name="Ovreas L."/>
            <person name="Rohde M."/>
            <person name="Galperin M.Y."/>
            <person name="Jogler C."/>
        </authorList>
    </citation>
    <scope>NUCLEOTIDE SEQUENCE [LARGE SCALE GENOMIC DNA]</scope>
    <source>
        <strain evidence="5 6">Pla108</strain>
    </source>
</reference>
<keyword evidence="6" id="KW-1185">Reference proteome</keyword>
<dbReference type="EC" id="2.1.1.191" evidence="5"/>
<dbReference type="Pfam" id="PF10672">
    <property type="entry name" value="Methyltrans_SAM"/>
    <property type="match status" value="1"/>
</dbReference>
<keyword evidence="3" id="KW-0949">S-adenosyl-L-methionine</keyword>
<dbReference type="CDD" id="cd02440">
    <property type="entry name" value="AdoMet_MTases"/>
    <property type="match status" value="1"/>
</dbReference>
<dbReference type="GO" id="GO:0032259">
    <property type="term" value="P:methylation"/>
    <property type="evidence" value="ECO:0007669"/>
    <property type="project" value="UniProtKB-KW"/>
</dbReference>
<evidence type="ECO:0000256" key="3">
    <source>
        <dbReference type="ARBA" id="ARBA00022691"/>
    </source>
</evidence>
<dbReference type="Gene3D" id="3.40.50.150">
    <property type="entry name" value="Vaccinia Virus protein VP39"/>
    <property type="match status" value="1"/>
</dbReference>
<dbReference type="Proteomes" id="UP000317421">
    <property type="component" value="Unassembled WGS sequence"/>
</dbReference>
<evidence type="ECO:0000313" key="6">
    <source>
        <dbReference type="Proteomes" id="UP000317421"/>
    </source>
</evidence>
<keyword evidence="2 5" id="KW-0808">Transferase</keyword>
<feature type="domain" description="S-adenosylmethionine-dependent methyltransferase" evidence="4">
    <location>
        <begin position="127"/>
        <end position="253"/>
    </location>
</feature>
<keyword evidence="1 5" id="KW-0489">Methyltransferase</keyword>
<dbReference type="EMBL" id="SJPR01000001">
    <property type="protein sequence ID" value="TWU00729.1"/>
    <property type="molecule type" value="Genomic_DNA"/>
</dbReference>
<dbReference type="PANTHER" id="PTHR43042">
    <property type="entry name" value="SAM-DEPENDENT METHYLTRANSFERASE"/>
    <property type="match status" value="1"/>
</dbReference>
<evidence type="ECO:0000256" key="2">
    <source>
        <dbReference type="ARBA" id="ARBA00022679"/>
    </source>
</evidence>
<dbReference type="OrthoDB" id="9805492at2"/>
<evidence type="ECO:0000313" key="5">
    <source>
        <dbReference type="EMBL" id="TWU00729.1"/>
    </source>
</evidence>
<sequence>MTEGWPDYELIDFGGGRRLERFGELLLDRPCPAAGDAATASPASAWKEATARYDGARATDGDWTPKPKKWAGDQACRVPLGEDQAFTLGLTPTPAGQIGVFPEQLANWRWIADRTARLAAARPDEPPRVLNLFAYTGGSTLAAAVAGATVTHVDASKPSVELAKQNAERSGLAAAPIRWIVEDVPRYCQREVKRGSRYDAVILDPPTYGHGPKGEAWRLERDLLPLLELCATLVDRTPTFFLATCHTPGVGPAELSAYLSDAIVGHCGQPPASNRLFLTTASGRKLESGVAARWPR</sequence>
<dbReference type="Gene3D" id="2.60.40.1180">
    <property type="entry name" value="Golgi alpha-mannosidase II"/>
    <property type="match status" value="1"/>
</dbReference>
<accession>A0A5C6AN90</accession>
<dbReference type="InterPro" id="IPR029063">
    <property type="entry name" value="SAM-dependent_MTases_sf"/>
</dbReference>
<comment type="caution">
    <text evidence="5">The sequence shown here is derived from an EMBL/GenBank/DDBJ whole genome shotgun (WGS) entry which is preliminary data.</text>
</comment>
<dbReference type="AlphaFoldDB" id="A0A5C6AN90"/>
<dbReference type="InterPro" id="IPR019614">
    <property type="entry name" value="SAM-dep_methyl-trfase"/>
</dbReference>
<dbReference type="SUPFAM" id="SSF53335">
    <property type="entry name" value="S-adenosyl-L-methionine-dependent methyltransferases"/>
    <property type="match status" value="1"/>
</dbReference>
<organism evidence="5 6">
    <name type="scientific">Botrimarina colliarenosi</name>
    <dbReference type="NCBI Taxonomy" id="2528001"/>
    <lineage>
        <taxon>Bacteria</taxon>
        <taxon>Pseudomonadati</taxon>
        <taxon>Planctomycetota</taxon>
        <taxon>Planctomycetia</taxon>
        <taxon>Pirellulales</taxon>
        <taxon>Lacipirellulaceae</taxon>
        <taxon>Botrimarina</taxon>
    </lineage>
</organism>
<evidence type="ECO:0000259" key="4">
    <source>
        <dbReference type="Pfam" id="PF10672"/>
    </source>
</evidence>